<dbReference type="OrthoDB" id="6337226at2759"/>
<dbReference type="GO" id="GO:0003747">
    <property type="term" value="F:translation release factor activity"/>
    <property type="evidence" value="ECO:0007669"/>
    <property type="project" value="InterPro"/>
</dbReference>
<keyword evidence="5" id="KW-1185">Reference proteome</keyword>
<proteinExistence type="inferred from homology"/>
<dbReference type="Pfam" id="PF00472">
    <property type="entry name" value="RF-1"/>
    <property type="match status" value="1"/>
</dbReference>
<dbReference type="RefSeq" id="XP_047736304.1">
    <property type="nucleotide sequence ID" value="XM_047880348.1"/>
</dbReference>
<gene>
    <name evidence="6" type="primary">LOC108669431</name>
</gene>
<dbReference type="InterPro" id="IPR000352">
    <property type="entry name" value="Pep_chain_release_fac_I"/>
</dbReference>
<dbReference type="FunFam" id="3.30.160.20:FF:000004">
    <property type="entry name" value="Peptide chain release factor 1"/>
    <property type="match status" value="1"/>
</dbReference>
<protein>
    <submittedName>
        <fullName evidence="6">Peptide chain release factor 1-like, mitochondrial</fullName>
    </submittedName>
</protein>
<keyword evidence="3" id="KW-0648">Protein biosynthesis</keyword>
<accession>A0A979FJ33</accession>
<keyword evidence="2" id="KW-0488">Methylation</keyword>
<dbReference type="PANTHER" id="PTHR43804:SF7">
    <property type="entry name" value="LD18447P"/>
    <property type="match status" value="1"/>
</dbReference>
<organism evidence="5 6">
    <name type="scientific">Hyalella azteca</name>
    <name type="common">Amphipod</name>
    <dbReference type="NCBI Taxonomy" id="294128"/>
    <lineage>
        <taxon>Eukaryota</taxon>
        <taxon>Metazoa</taxon>
        <taxon>Ecdysozoa</taxon>
        <taxon>Arthropoda</taxon>
        <taxon>Crustacea</taxon>
        <taxon>Multicrustacea</taxon>
        <taxon>Malacostraca</taxon>
        <taxon>Eumalacostraca</taxon>
        <taxon>Peracarida</taxon>
        <taxon>Amphipoda</taxon>
        <taxon>Senticaudata</taxon>
        <taxon>Talitrida</taxon>
        <taxon>Talitroidea</taxon>
        <taxon>Hyalellidae</taxon>
        <taxon>Hyalella</taxon>
    </lineage>
</organism>
<evidence type="ECO:0000256" key="3">
    <source>
        <dbReference type="ARBA" id="ARBA00022917"/>
    </source>
</evidence>
<dbReference type="PROSITE" id="PS00745">
    <property type="entry name" value="RF_PROK_I"/>
    <property type="match status" value="1"/>
</dbReference>
<evidence type="ECO:0000259" key="4">
    <source>
        <dbReference type="PROSITE" id="PS00745"/>
    </source>
</evidence>
<dbReference type="CTD" id="34720"/>
<sequence length="214" mass="24286">TERAVVTINQTEELLQDKSTDQELHSIAVEELQAAKDAFEEHFNLTLIPLFQFDVVIHGKDLKIDTFRSRGAGGQSVNKTDSAVRITHLPTGTVVECQRERNQYRNKSLALARLRSLLYQREKDKEIDASTASRRLQVGTRGRSEKIRTYNFPQDRVTDHRIGLSIHDVNGVLSGGEVFQHLLDELKEFAHRENLQTLLMSDPLANIIASVNKK</sequence>
<dbReference type="Gene3D" id="3.30.70.1660">
    <property type="match status" value="1"/>
</dbReference>
<dbReference type="GeneID" id="108669431"/>
<evidence type="ECO:0000256" key="2">
    <source>
        <dbReference type="ARBA" id="ARBA00022481"/>
    </source>
</evidence>
<dbReference type="AlphaFoldDB" id="A0A979FJ33"/>
<dbReference type="Proteomes" id="UP000694843">
    <property type="component" value="Unplaced"/>
</dbReference>
<dbReference type="GO" id="GO:0005737">
    <property type="term" value="C:cytoplasm"/>
    <property type="evidence" value="ECO:0007669"/>
    <property type="project" value="UniProtKB-ARBA"/>
</dbReference>
<dbReference type="PANTHER" id="PTHR43804">
    <property type="entry name" value="LD18447P"/>
    <property type="match status" value="1"/>
</dbReference>
<name>A0A979FJ33_HYAAZ</name>
<dbReference type="SUPFAM" id="SSF75620">
    <property type="entry name" value="Release factor"/>
    <property type="match status" value="1"/>
</dbReference>
<comment type="similarity">
    <text evidence="1">Belongs to the prokaryotic/mitochondrial release factor family.</text>
</comment>
<dbReference type="Gene3D" id="3.30.160.20">
    <property type="match status" value="1"/>
</dbReference>
<dbReference type="InterPro" id="IPR050057">
    <property type="entry name" value="Prokaryotic/Mito_RF"/>
</dbReference>
<dbReference type="InterPro" id="IPR045853">
    <property type="entry name" value="Pep_chain_release_fac_I_sf"/>
</dbReference>
<dbReference type="KEGG" id="hazt:108669431"/>
<dbReference type="OMA" id="EFAHREN"/>
<feature type="non-terminal residue" evidence="6">
    <location>
        <position position="1"/>
    </location>
</feature>
<evidence type="ECO:0000313" key="6">
    <source>
        <dbReference type="RefSeq" id="XP_047736304.1"/>
    </source>
</evidence>
<evidence type="ECO:0000256" key="1">
    <source>
        <dbReference type="ARBA" id="ARBA00010835"/>
    </source>
</evidence>
<feature type="domain" description="Prokaryotic-type class I peptide chain release factors" evidence="4">
    <location>
        <begin position="68"/>
        <end position="84"/>
    </location>
</feature>
<reference evidence="6" key="1">
    <citation type="submission" date="2025-08" db="UniProtKB">
        <authorList>
            <consortium name="RefSeq"/>
        </authorList>
    </citation>
    <scope>IDENTIFICATION</scope>
    <source>
        <tissue evidence="6">Whole organism</tissue>
    </source>
</reference>
<evidence type="ECO:0000313" key="5">
    <source>
        <dbReference type="Proteomes" id="UP000694843"/>
    </source>
</evidence>